<dbReference type="Proteomes" id="UP001281024">
    <property type="component" value="Unassembled WGS sequence"/>
</dbReference>
<dbReference type="EMBL" id="MLOK01000058">
    <property type="protein sequence ID" value="OIM20431.1"/>
    <property type="molecule type" value="Genomic_DNA"/>
</dbReference>
<evidence type="ECO:0000313" key="2">
    <source>
        <dbReference type="EMBL" id="MDV7715890.1"/>
    </source>
</evidence>
<gene>
    <name evidence="3" type="ORF">ATX59_08890</name>
    <name evidence="2" type="ORF">GA838_09155</name>
    <name evidence="4" type="ORF">OENI_1826</name>
</gene>
<dbReference type="PANTHER" id="PTHR11373:SF4">
    <property type="entry name" value="DEOXYNUCLEOSIDE TRIPHOSPHATE TRIPHOSPHOHYDROLASE SAMHD1"/>
    <property type="match status" value="1"/>
</dbReference>
<dbReference type="PANTHER" id="PTHR11373">
    <property type="entry name" value="DEOXYNUCLEOSIDE TRIPHOSPHATE TRIPHOSPHOHYDROLASE"/>
    <property type="match status" value="1"/>
</dbReference>
<keyword evidence="3" id="KW-0378">Hydrolase</keyword>
<dbReference type="Proteomes" id="UP000181728">
    <property type="component" value="Unassembled WGS sequence"/>
</dbReference>
<reference evidence="3 5" key="1">
    <citation type="journal article" date="2016" name="BMC Genomics">
        <title>Consensus pan-genome assembly of the specialised wine bacterium Oenococcus oeni.</title>
        <authorList>
            <person name="Sternes P.R."/>
            <person name="Borneman A.R."/>
        </authorList>
    </citation>
    <scope>NUCLEOTIDE SEQUENCE [LARGE SCALE GENOMIC DNA]</scope>
    <source>
        <strain evidence="3 5">AWRIB661</strain>
    </source>
</reference>
<dbReference type="SMART" id="SM00471">
    <property type="entry name" value="HDc"/>
    <property type="match status" value="1"/>
</dbReference>
<dbReference type="InterPro" id="IPR045509">
    <property type="entry name" value="HD_assoc_2"/>
</dbReference>
<dbReference type="Pfam" id="PF01966">
    <property type="entry name" value="HD"/>
    <property type="match status" value="1"/>
</dbReference>
<dbReference type="EMBL" id="LR031358">
    <property type="protein sequence ID" value="VDB99233.1"/>
    <property type="molecule type" value="Genomic_DNA"/>
</dbReference>
<dbReference type="InterPro" id="IPR006674">
    <property type="entry name" value="HD_domain"/>
</dbReference>
<dbReference type="Proteomes" id="UP000294726">
    <property type="component" value="Chromosome"/>
</dbReference>
<dbReference type="Pfam" id="PF19276">
    <property type="entry name" value="HD_assoc_2"/>
    <property type="match status" value="1"/>
</dbReference>
<dbReference type="RefSeq" id="WP_002817723.1">
    <property type="nucleotide sequence ID" value="NZ_CP038451.1"/>
</dbReference>
<dbReference type="AlphaFoldDB" id="A0A483BDH5"/>
<dbReference type="EMBL" id="WERV01000008">
    <property type="protein sequence ID" value="MDV7715890.1"/>
    <property type="molecule type" value="Genomic_DNA"/>
</dbReference>
<reference evidence="4 6" key="2">
    <citation type="submission" date="2018-08" db="EMBL/GenBank/DDBJ databases">
        <authorList>
            <person name="Lorentzen P. G. S. M."/>
        </authorList>
    </citation>
    <scope>NUCLEOTIDE SEQUENCE [LARGE SCALE GENOMIC DNA]</scope>
    <source>
        <strain evidence="4 6">CRBO_1381</strain>
    </source>
</reference>
<organism evidence="3 5">
    <name type="scientific">Oenococcus oeni</name>
    <name type="common">Leuconostoc oenos</name>
    <dbReference type="NCBI Taxonomy" id="1247"/>
    <lineage>
        <taxon>Bacteria</taxon>
        <taxon>Bacillati</taxon>
        <taxon>Bacillota</taxon>
        <taxon>Bacilli</taxon>
        <taxon>Lactobacillales</taxon>
        <taxon>Lactobacillaceae</taxon>
        <taxon>Oenococcus</taxon>
    </lineage>
</organism>
<dbReference type="CDD" id="cd00077">
    <property type="entry name" value="HDc"/>
    <property type="match status" value="1"/>
</dbReference>
<dbReference type="Gene3D" id="1.10.3210.10">
    <property type="entry name" value="Hypothetical protein af1432"/>
    <property type="match status" value="1"/>
</dbReference>
<proteinExistence type="predicted"/>
<dbReference type="InterPro" id="IPR050135">
    <property type="entry name" value="dGTPase-like"/>
</dbReference>
<reference evidence="2" key="3">
    <citation type="submission" date="2019-10" db="EMBL/GenBank/DDBJ databases">
        <title>Malate fermentation in French cider.</title>
        <authorList>
            <person name="Cousin F.J."/>
            <person name="Medina Fernandez S."/>
            <person name="Misery B."/>
            <person name="Laplace J.-M."/>
            <person name="Cretenet M."/>
        </authorList>
    </citation>
    <scope>NUCLEOTIDE SEQUENCE</scope>
    <source>
        <strain evidence="2">UCMA15129</strain>
    </source>
</reference>
<dbReference type="GO" id="GO:0008832">
    <property type="term" value="F:dGTPase activity"/>
    <property type="evidence" value="ECO:0007669"/>
    <property type="project" value="TreeGrafter"/>
</dbReference>
<name>A0A483BDH5_OENOE</name>
<feature type="domain" description="HD" evidence="1">
    <location>
        <begin position="57"/>
        <end position="180"/>
    </location>
</feature>
<evidence type="ECO:0000313" key="5">
    <source>
        <dbReference type="Proteomes" id="UP000181728"/>
    </source>
</evidence>
<evidence type="ECO:0000313" key="4">
    <source>
        <dbReference type="EMBL" id="VDB99233.1"/>
    </source>
</evidence>
<dbReference type="GO" id="GO:0006203">
    <property type="term" value="P:dGTP catabolic process"/>
    <property type="evidence" value="ECO:0007669"/>
    <property type="project" value="TreeGrafter"/>
</dbReference>
<evidence type="ECO:0000313" key="3">
    <source>
        <dbReference type="EMBL" id="OIM20431.1"/>
    </source>
</evidence>
<dbReference type="PROSITE" id="PS51831">
    <property type="entry name" value="HD"/>
    <property type="match status" value="1"/>
</dbReference>
<accession>A0A483BDH5</accession>
<sequence length="430" mass="50064">MTTLNSEKVFRDPILGFIHVDDSIILDLINSHEMQRLRRIKHLGVANLVFHGGEQSRFQHSLGVYEISRRMIQALDDNEKFANERHWDHENDLLVQAAALLHDVGHGAYSHTFEHLFDTVHEQFTQKIIVDPSTEVNAILKTVSNDFPERVAAVIGKSYPDKRVVQLISSQLDADRMDYLLRDAYYTGAEYGRYDIERILRLMRPIKDGFAFDIAGVHSIEDYVISRYQMYLQVYFHPVSRGMEVVLENLLIRAQEIFDKDPDNPIFFPIIRPIFALKNKIDIQDYISLDDSVFNTAFNIWQKVDDKILADLSKRFLDRKPLKSIVLNEKTKDLIPSLRKKIKDRGFDPKYYTGENDATDLPYESYSPKTGEEGIKFVYPDGQQVELSKLSPLVEAINGKESIDRRFFFPREMLSNPEINQLYLKYKKTY</sequence>
<dbReference type="InterPro" id="IPR003607">
    <property type="entry name" value="HD/PDEase_dom"/>
</dbReference>
<evidence type="ECO:0000313" key="6">
    <source>
        <dbReference type="Proteomes" id="UP000294726"/>
    </source>
</evidence>
<protein>
    <submittedName>
        <fullName evidence="2">HD domain-containing protein</fullName>
    </submittedName>
    <submittedName>
        <fullName evidence="3 4">Phosphohydrolase</fullName>
    </submittedName>
</protein>
<evidence type="ECO:0000259" key="1">
    <source>
        <dbReference type="PROSITE" id="PS51831"/>
    </source>
</evidence>
<dbReference type="SUPFAM" id="SSF109604">
    <property type="entry name" value="HD-domain/PDEase-like"/>
    <property type="match status" value="1"/>
</dbReference>